<reference evidence="11" key="1">
    <citation type="submission" date="2016-06" db="UniProtKB">
        <authorList>
            <consortium name="WormBaseParasite"/>
        </authorList>
    </citation>
    <scope>IDENTIFICATION</scope>
</reference>
<protein>
    <submittedName>
        <fullName evidence="11">ANK_REP_REGION domain-containing protein</fullName>
    </submittedName>
</protein>
<dbReference type="InterPro" id="IPR055285">
    <property type="entry name" value="ANKRD13_C"/>
</dbReference>
<keyword evidence="5" id="KW-0472">Membrane</keyword>
<evidence type="ECO:0000256" key="5">
    <source>
        <dbReference type="ARBA" id="ARBA00023136"/>
    </source>
</evidence>
<gene>
    <name evidence="9" type="ORF">NOO_LOCUS7323</name>
</gene>
<comment type="function">
    <text evidence="6">Ubiquitin-binding protein that specifically recognizes and binds 'Lys-63'-linked ubiquitin. Does not bind 'Lys-48'-linked ubiquitin. Positively regulates the internalization of ligand-activated EGFR by binding to the Ub moiety of ubiquitinated EGFR at the cell membrane.</text>
</comment>
<dbReference type="PROSITE" id="PS50330">
    <property type="entry name" value="UIM"/>
    <property type="match status" value="1"/>
</dbReference>
<reference evidence="9 10" key="2">
    <citation type="submission" date="2018-08" db="EMBL/GenBank/DDBJ databases">
        <authorList>
            <person name="Laetsch R D."/>
            <person name="Stevens L."/>
            <person name="Kumar S."/>
            <person name="Blaxter L. M."/>
        </authorList>
    </citation>
    <scope>NUCLEOTIDE SEQUENCE [LARGE SCALE GENOMIC DNA]</scope>
</reference>
<dbReference type="SUPFAM" id="SSF48403">
    <property type="entry name" value="Ankyrin repeat"/>
    <property type="match status" value="1"/>
</dbReference>
<evidence type="ECO:0000313" key="11">
    <source>
        <dbReference type="WBParaSite" id="nOo.2.0.1.t07323-RA"/>
    </source>
</evidence>
<evidence type="ECO:0000259" key="8">
    <source>
        <dbReference type="Pfam" id="PF11904"/>
    </source>
</evidence>
<comment type="subcellular location">
    <subcellularLocation>
        <location evidence="1">Cell membrane</location>
    </subcellularLocation>
    <subcellularLocation>
        <location evidence="2">Late endosome</location>
    </subcellularLocation>
</comment>
<evidence type="ECO:0000256" key="4">
    <source>
        <dbReference type="ARBA" id="ARBA00022737"/>
    </source>
</evidence>
<dbReference type="InterPro" id="IPR003903">
    <property type="entry name" value="UIM_dom"/>
</dbReference>
<name>A0A182EGU9_ONCOC</name>
<dbReference type="SMART" id="SM00248">
    <property type="entry name" value="ANK"/>
    <property type="match status" value="4"/>
</dbReference>
<dbReference type="Proteomes" id="UP000271087">
    <property type="component" value="Unassembled WGS sequence"/>
</dbReference>
<dbReference type="InterPro" id="IPR002110">
    <property type="entry name" value="Ankyrin_rpt"/>
</dbReference>
<evidence type="ECO:0000256" key="3">
    <source>
        <dbReference type="ARBA" id="ARBA00022475"/>
    </source>
</evidence>
<dbReference type="Pfam" id="PF12796">
    <property type="entry name" value="Ank_2"/>
    <property type="match status" value="1"/>
</dbReference>
<dbReference type="PROSITE" id="PS50088">
    <property type="entry name" value="ANK_REPEAT"/>
    <property type="match status" value="1"/>
</dbReference>
<dbReference type="OrthoDB" id="1585644at2759"/>
<evidence type="ECO:0000313" key="9">
    <source>
        <dbReference type="EMBL" id="VDK85811.1"/>
    </source>
</evidence>
<evidence type="ECO:0000256" key="6">
    <source>
        <dbReference type="ARBA" id="ARBA00024956"/>
    </source>
</evidence>
<keyword evidence="4" id="KW-0677">Repeat</keyword>
<feature type="domain" description="Ankyrin repeat" evidence="8">
    <location>
        <begin position="231"/>
        <end position="534"/>
    </location>
</feature>
<evidence type="ECO:0000256" key="2">
    <source>
        <dbReference type="ARBA" id="ARBA00004603"/>
    </source>
</evidence>
<keyword evidence="7" id="KW-0040">ANK repeat</keyword>
<dbReference type="GO" id="GO:0005886">
    <property type="term" value="C:plasma membrane"/>
    <property type="evidence" value="ECO:0007669"/>
    <property type="project" value="UniProtKB-SubCell"/>
</dbReference>
<evidence type="ECO:0000256" key="1">
    <source>
        <dbReference type="ARBA" id="ARBA00004236"/>
    </source>
</evidence>
<dbReference type="AlphaFoldDB" id="A0A182EGU9"/>
<dbReference type="GO" id="GO:0005770">
    <property type="term" value="C:late endosome"/>
    <property type="evidence" value="ECO:0007669"/>
    <property type="project" value="UniProtKB-SubCell"/>
</dbReference>
<evidence type="ECO:0000256" key="7">
    <source>
        <dbReference type="PROSITE-ProRule" id="PRU00023"/>
    </source>
</evidence>
<dbReference type="PANTHER" id="PTHR12447:SF31">
    <property type="entry name" value="LD31969P"/>
    <property type="match status" value="1"/>
</dbReference>
<dbReference type="WBParaSite" id="nOo.2.0.1.t07323-RA">
    <property type="protein sequence ID" value="nOo.2.0.1.t07323-RA"/>
    <property type="gene ID" value="nOo.2.0.1.g07323"/>
</dbReference>
<organism evidence="11">
    <name type="scientific">Onchocerca ochengi</name>
    <name type="common">Filarial nematode worm</name>
    <dbReference type="NCBI Taxonomy" id="42157"/>
    <lineage>
        <taxon>Eukaryota</taxon>
        <taxon>Metazoa</taxon>
        <taxon>Ecdysozoa</taxon>
        <taxon>Nematoda</taxon>
        <taxon>Chromadorea</taxon>
        <taxon>Rhabditida</taxon>
        <taxon>Spirurina</taxon>
        <taxon>Spiruromorpha</taxon>
        <taxon>Filarioidea</taxon>
        <taxon>Onchocercidae</taxon>
        <taxon>Onchocerca</taxon>
    </lineage>
</organism>
<keyword evidence="3" id="KW-1003">Cell membrane</keyword>
<evidence type="ECO:0000313" key="10">
    <source>
        <dbReference type="Proteomes" id="UP000271087"/>
    </source>
</evidence>
<proteinExistence type="predicted"/>
<sequence length="689" mass="78600">MFSYGAMPGLDILECILKVALKHSINLTAKWPSLLLIPVLFTSHSIPKRVRRRDFTHQSASTSSTLGQELVMTDEKELRREYPLHWAVFRNDYEDLMELLEEEHPDEILNKLDVRGRTPLMLAITLGHHECARALLEKGANAAIQNADMWSPSHEAICAGNSDLLRLIIQYRDYQRALQTSCAMERLLSLLKETSDFYAEMSWEFTSWLPFVSKMCPSDTYKIYKRGSNVRIDTTLVGFDMTSNWKRGNQSFIFRFSDNSQAQLIVLDHDSKTATVHTMDSQSTNDLKDFIPPEKAIYSRMTSPVDTTFIDVEKIGFERSKGGGLLSWLTSSDRVEEVEGYECKVFNASNVDIVTKTRTEHLLEGDKERFRREEHENPLHTVLKLAEKHQKCTSEMKQTGNDIYCGLTPQQYLDKNYLMNDRDIGRPKQVTKKTSSFKATLWLCDHYPLDLQDQVLPIIDLMAVNNAHFARLKNFIQLQLPAGFPVKIEIPLFHIVSARITFSAVNATGPHVSYNVSLNEIEVDPATFEIPPYYRCLDNDDYGLCISGNTTMREMVSNGNFVTGRYLSEDELYLQFALEQSMRETAGPSASNANTYGAESVSNVLDCHGDIDLAYAIGESMRTLRLEQLMREGTRTADGIISTERQTVVDDDLQLAIQLSQKEEEERLKACKEQEQELERIIKLSLIEK</sequence>
<dbReference type="PROSITE" id="PS50297">
    <property type="entry name" value="ANK_REP_REGION"/>
    <property type="match status" value="1"/>
</dbReference>
<dbReference type="STRING" id="42157.A0A182EGU9"/>
<feature type="repeat" description="ANK" evidence="7">
    <location>
        <begin position="115"/>
        <end position="147"/>
    </location>
</feature>
<dbReference type="InterPro" id="IPR021832">
    <property type="entry name" value="ANKRD13"/>
</dbReference>
<dbReference type="EMBL" id="UYRW01002570">
    <property type="protein sequence ID" value="VDK85811.1"/>
    <property type="molecule type" value="Genomic_DNA"/>
</dbReference>
<dbReference type="SMART" id="SM00726">
    <property type="entry name" value="UIM"/>
    <property type="match status" value="3"/>
</dbReference>
<accession>A0A182EGU9</accession>
<dbReference type="Pfam" id="PF11904">
    <property type="entry name" value="ANKRD13_C"/>
    <property type="match status" value="1"/>
</dbReference>
<dbReference type="PANTHER" id="PTHR12447">
    <property type="entry name" value="ANKYRIN REPEAT DOMAIN-CONTAINING PROTEIN 13"/>
    <property type="match status" value="1"/>
</dbReference>
<keyword evidence="10" id="KW-1185">Reference proteome</keyword>
<dbReference type="InterPro" id="IPR036770">
    <property type="entry name" value="Ankyrin_rpt-contain_sf"/>
</dbReference>
<dbReference type="Gene3D" id="1.25.40.20">
    <property type="entry name" value="Ankyrin repeat-containing domain"/>
    <property type="match status" value="1"/>
</dbReference>